<dbReference type="EMBL" id="JACQXR010000039">
    <property type="protein sequence ID" value="MBI4726230.1"/>
    <property type="molecule type" value="Genomic_DNA"/>
</dbReference>
<organism evidence="1 2">
    <name type="scientific">candidate division TA06 bacterium</name>
    <dbReference type="NCBI Taxonomy" id="2250710"/>
    <lineage>
        <taxon>Bacteria</taxon>
        <taxon>Bacteria division TA06</taxon>
    </lineage>
</organism>
<evidence type="ECO:0000313" key="1">
    <source>
        <dbReference type="EMBL" id="MBI4726230.1"/>
    </source>
</evidence>
<accession>A0A933MK03</accession>
<dbReference type="AlphaFoldDB" id="A0A933MK03"/>
<sequence length="123" mass="14161">MRQGIRPKIWAVEYNSAYGPEKAITIKYQPDFRRANDGNGKLYYGCSIAGWVKLMGGYGYSFIGVDSCGVNAFFVNPDEFEQGFIKQIKATNFKENVSQMREFRKTWEGQFALIQNMEFENVL</sequence>
<reference evidence="1" key="1">
    <citation type="submission" date="2020-07" db="EMBL/GenBank/DDBJ databases">
        <title>Huge and variable diversity of episymbiotic CPR bacteria and DPANN archaea in groundwater ecosystems.</title>
        <authorList>
            <person name="He C.Y."/>
            <person name="Keren R."/>
            <person name="Whittaker M."/>
            <person name="Farag I.F."/>
            <person name="Doudna J."/>
            <person name="Cate J.H.D."/>
            <person name="Banfield J.F."/>
        </authorList>
    </citation>
    <scope>NUCLEOTIDE SEQUENCE</scope>
    <source>
        <strain evidence="1">NC_groundwater_1520_Pr4_B-0.1um_53_5</strain>
    </source>
</reference>
<comment type="caution">
    <text evidence="1">The sequence shown here is derived from an EMBL/GenBank/DDBJ whole genome shotgun (WGS) entry which is preliminary data.</text>
</comment>
<evidence type="ECO:0000313" key="2">
    <source>
        <dbReference type="Proteomes" id="UP000736328"/>
    </source>
</evidence>
<name>A0A933MK03_UNCT6</name>
<proteinExistence type="predicted"/>
<gene>
    <name evidence="1" type="ORF">HY768_03225</name>
</gene>
<dbReference type="Proteomes" id="UP000736328">
    <property type="component" value="Unassembled WGS sequence"/>
</dbReference>
<protein>
    <submittedName>
        <fullName evidence="1">Uncharacterized protein</fullName>
    </submittedName>
</protein>